<evidence type="ECO:0000256" key="1">
    <source>
        <dbReference type="SAM" id="MobiDB-lite"/>
    </source>
</evidence>
<dbReference type="AlphaFoldDB" id="A0A8H6ZGM3"/>
<dbReference type="EMBL" id="JACAZH010000002">
    <property type="protein sequence ID" value="KAF7375260.1"/>
    <property type="molecule type" value="Genomic_DNA"/>
</dbReference>
<accession>A0A8H6ZGM3</accession>
<dbReference type="Proteomes" id="UP000623467">
    <property type="component" value="Unassembled WGS sequence"/>
</dbReference>
<keyword evidence="3" id="KW-1185">Reference proteome</keyword>
<comment type="caution">
    <text evidence="2">The sequence shown here is derived from an EMBL/GenBank/DDBJ whole genome shotgun (WGS) entry which is preliminary data.</text>
</comment>
<feature type="region of interest" description="Disordered" evidence="1">
    <location>
        <begin position="1"/>
        <end position="22"/>
    </location>
</feature>
<reference evidence="2" key="1">
    <citation type="submission" date="2020-05" db="EMBL/GenBank/DDBJ databases">
        <title>Mycena genomes resolve the evolution of fungal bioluminescence.</title>
        <authorList>
            <person name="Tsai I.J."/>
        </authorList>
    </citation>
    <scope>NUCLEOTIDE SEQUENCE</scope>
    <source>
        <strain evidence="2">160909Yilan</strain>
    </source>
</reference>
<proteinExistence type="predicted"/>
<protein>
    <submittedName>
        <fullName evidence="2">Uncharacterized protein</fullName>
    </submittedName>
</protein>
<name>A0A8H6ZGM3_9AGAR</name>
<gene>
    <name evidence="2" type="ORF">MSAN_00412700</name>
</gene>
<organism evidence="2 3">
    <name type="scientific">Mycena sanguinolenta</name>
    <dbReference type="NCBI Taxonomy" id="230812"/>
    <lineage>
        <taxon>Eukaryota</taxon>
        <taxon>Fungi</taxon>
        <taxon>Dikarya</taxon>
        <taxon>Basidiomycota</taxon>
        <taxon>Agaricomycotina</taxon>
        <taxon>Agaricomycetes</taxon>
        <taxon>Agaricomycetidae</taxon>
        <taxon>Agaricales</taxon>
        <taxon>Marasmiineae</taxon>
        <taxon>Mycenaceae</taxon>
        <taxon>Mycena</taxon>
    </lineage>
</organism>
<sequence length="106" mass="11371">MANVLSTNSVQTTAKVSNHPQVGRFKSSKSVAAASSASGAAILGPDNPNAVPWLDFDPLNSGPATLRWLDRNNLPPGVTMFTPKNRIPRLNRILARRLVDLPLGFP</sequence>
<evidence type="ECO:0000313" key="3">
    <source>
        <dbReference type="Proteomes" id="UP000623467"/>
    </source>
</evidence>
<evidence type="ECO:0000313" key="2">
    <source>
        <dbReference type="EMBL" id="KAF7375260.1"/>
    </source>
</evidence>
<feature type="compositionally biased region" description="Polar residues" evidence="1">
    <location>
        <begin position="1"/>
        <end position="20"/>
    </location>
</feature>